<organism evidence="1">
    <name type="scientific">Arundo donax</name>
    <name type="common">Giant reed</name>
    <name type="synonym">Donax arundinaceus</name>
    <dbReference type="NCBI Taxonomy" id="35708"/>
    <lineage>
        <taxon>Eukaryota</taxon>
        <taxon>Viridiplantae</taxon>
        <taxon>Streptophyta</taxon>
        <taxon>Embryophyta</taxon>
        <taxon>Tracheophyta</taxon>
        <taxon>Spermatophyta</taxon>
        <taxon>Magnoliopsida</taxon>
        <taxon>Liliopsida</taxon>
        <taxon>Poales</taxon>
        <taxon>Poaceae</taxon>
        <taxon>PACMAD clade</taxon>
        <taxon>Arundinoideae</taxon>
        <taxon>Arundineae</taxon>
        <taxon>Arundo</taxon>
    </lineage>
</organism>
<dbReference type="AlphaFoldDB" id="A0A0A9FTG2"/>
<sequence>MGILYQMMTRTASRTSPLRKGHSVCLWTT</sequence>
<reference evidence="1" key="2">
    <citation type="journal article" date="2015" name="Data Brief">
        <title>Shoot transcriptome of the giant reed, Arundo donax.</title>
        <authorList>
            <person name="Barrero R.A."/>
            <person name="Guerrero F.D."/>
            <person name="Moolhuijzen P."/>
            <person name="Goolsby J.A."/>
            <person name="Tidwell J."/>
            <person name="Bellgard S.E."/>
            <person name="Bellgard M.I."/>
        </authorList>
    </citation>
    <scope>NUCLEOTIDE SEQUENCE</scope>
    <source>
        <tissue evidence="1">Shoot tissue taken approximately 20 cm above the soil surface</tissue>
    </source>
</reference>
<protein>
    <submittedName>
        <fullName evidence="1">Uncharacterized protein</fullName>
    </submittedName>
</protein>
<accession>A0A0A9FTG2</accession>
<dbReference type="EMBL" id="GBRH01182329">
    <property type="protein sequence ID" value="JAE15567.1"/>
    <property type="molecule type" value="Transcribed_RNA"/>
</dbReference>
<proteinExistence type="predicted"/>
<name>A0A0A9FTG2_ARUDO</name>
<evidence type="ECO:0000313" key="1">
    <source>
        <dbReference type="EMBL" id="JAE15567.1"/>
    </source>
</evidence>
<reference evidence="1" key="1">
    <citation type="submission" date="2014-09" db="EMBL/GenBank/DDBJ databases">
        <authorList>
            <person name="Magalhaes I.L.F."/>
            <person name="Oliveira U."/>
            <person name="Santos F.R."/>
            <person name="Vidigal T.H.D.A."/>
            <person name="Brescovit A.D."/>
            <person name="Santos A.J."/>
        </authorList>
    </citation>
    <scope>NUCLEOTIDE SEQUENCE</scope>
    <source>
        <tissue evidence="1">Shoot tissue taken approximately 20 cm above the soil surface</tissue>
    </source>
</reference>